<feature type="compositionally biased region" description="Acidic residues" evidence="1">
    <location>
        <begin position="239"/>
        <end position="250"/>
    </location>
</feature>
<dbReference type="Proteomes" id="UP000093902">
    <property type="component" value="Unassembled WGS sequence"/>
</dbReference>
<feature type="compositionally biased region" description="Acidic residues" evidence="1">
    <location>
        <begin position="147"/>
        <end position="175"/>
    </location>
</feature>
<dbReference type="AlphaFoldDB" id="A0A1A0RAB0"/>
<dbReference type="EMBL" id="LZSO01000016">
    <property type="protein sequence ID" value="OBB31053.1"/>
    <property type="molecule type" value="Genomic_DNA"/>
</dbReference>
<dbReference type="OrthoDB" id="3696421at2"/>
<feature type="compositionally biased region" description="Acidic residues" evidence="1">
    <location>
        <begin position="202"/>
        <end position="232"/>
    </location>
</feature>
<evidence type="ECO:0000256" key="2">
    <source>
        <dbReference type="SAM" id="Phobius"/>
    </source>
</evidence>
<feature type="transmembrane region" description="Helical" evidence="2">
    <location>
        <begin position="307"/>
        <end position="325"/>
    </location>
</feature>
<feature type="region of interest" description="Disordered" evidence="1">
    <location>
        <begin position="200"/>
        <end position="256"/>
    </location>
</feature>
<keyword evidence="2" id="KW-0812">Transmembrane</keyword>
<sequence>MPSIPQSLLWISLVVLWLFVLVPMLISKRDSVRRTSDVALATRVLNSGRNAQRLRRGPAAGHHSDPHWKHTADHLDENLDDDFEEDDEPTEVRVHATVQRTVVVAAAISVETPEPDYLDVDVVDEDSGALPVGSMAEAAETVAEPAEVAEPELELEFETQPEAEPAPEPEAEAEPEPVTVEEPVAEFDAVESEAQTERIAVDLDENEEPEGAADPVGADDEEELADEYEYVDDSSGLEPEAEEEPVEEGSAETPVASLNATRQRRFESKKAAEISARKFRFRKRVLAVLAATMLFSAGAAFLVAPSAWWVCGGAGTVTVLYLAYLRRQTRIEEQLRRRRAQRMARSRLGVESTDDHKLDVVPARLRRPGAVVLDIDDEDPIFEHLAYASYGSMSREYDLPRAAGQ</sequence>
<feature type="region of interest" description="Disordered" evidence="1">
    <location>
        <begin position="51"/>
        <end position="72"/>
    </location>
</feature>
<accession>A0A1A0RAB0</accession>
<keyword evidence="2" id="KW-0472">Membrane</keyword>
<gene>
    <name evidence="3" type="ORF">A5792_16825</name>
</gene>
<feature type="compositionally biased region" description="Basic and acidic residues" evidence="1">
    <location>
        <begin position="62"/>
        <end position="72"/>
    </location>
</feature>
<feature type="transmembrane region" description="Helical" evidence="2">
    <location>
        <begin position="6"/>
        <end position="26"/>
    </location>
</feature>
<dbReference type="RefSeq" id="WP_064931732.1">
    <property type="nucleotide sequence ID" value="NZ_LZSO01000016.1"/>
</dbReference>
<protein>
    <recommendedName>
        <fullName evidence="5">Transmembrane protein</fullName>
    </recommendedName>
</protein>
<reference evidence="4" key="1">
    <citation type="submission" date="2016-06" db="EMBL/GenBank/DDBJ databases">
        <authorList>
            <person name="Sutton G."/>
            <person name="Brinkac L."/>
            <person name="Sanka R."/>
            <person name="Adams M."/>
            <person name="Lau E."/>
            <person name="Mehaffy C."/>
            <person name="Tameris M."/>
            <person name="Hatherill M."/>
            <person name="Hanekom W."/>
            <person name="Mahomed H."/>
            <person name="Mcshane H."/>
        </authorList>
    </citation>
    <scope>NUCLEOTIDE SEQUENCE [LARGE SCALE GENOMIC DNA]</scope>
    <source>
        <strain evidence="4">852002-51209_SCH5440388</strain>
    </source>
</reference>
<keyword evidence="2" id="KW-1133">Transmembrane helix</keyword>
<dbReference type="NCBIfam" id="NF045516">
    <property type="entry name" value="GlpR"/>
    <property type="match status" value="2"/>
</dbReference>
<feature type="region of interest" description="Disordered" evidence="1">
    <location>
        <begin position="144"/>
        <end position="178"/>
    </location>
</feature>
<evidence type="ECO:0000313" key="4">
    <source>
        <dbReference type="Proteomes" id="UP000093902"/>
    </source>
</evidence>
<evidence type="ECO:0000256" key="1">
    <source>
        <dbReference type="SAM" id="MobiDB-lite"/>
    </source>
</evidence>
<feature type="transmembrane region" description="Helical" evidence="2">
    <location>
        <begin position="285"/>
        <end position="301"/>
    </location>
</feature>
<organism evidence="3 4">
    <name type="scientific">Mycolicibacterium peregrinum</name>
    <name type="common">Mycobacterium peregrinum</name>
    <dbReference type="NCBI Taxonomy" id="43304"/>
    <lineage>
        <taxon>Bacteria</taxon>
        <taxon>Bacillati</taxon>
        <taxon>Actinomycetota</taxon>
        <taxon>Actinomycetes</taxon>
        <taxon>Mycobacteriales</taxon>
        <taxon>Mycobacteriaceae</taxon>
        <taxon>Mycolicibacterium</taxon>
    </lineage>
</organism>
<evidence type="ECO:0000313" key="3">
    <source>
        <dbReference type="EMBL" id="OBB31053.1"/>
    </source>
</evidence>
<comment type="caution">
    <text evidence="3">The sequence shown here is derived from an EMBL/GenBank/DDBJ whole genome shotgun (WGS) entry which is preliminary data.</text>
</comment>
<name>A0A1A0RAB0_MYCPR</name>
<dbReference type="InterPro" id="IPR053779">
    <property type="entry name" value="GlpR"/>
</dbReference>
<dbReference type="STRING" id="43304.GCA_001403655_05038"/>
<evidence type="ECO:0008006" key="5">
    <source>
        <dbReference type="Google" id="ProtNLM"/>
    </source>
</evidence>
<proteinExistence type="predicted"/>